<reference evidence="2 3" key="1">
    <citation type="journal article" date="2023" name="BMC Biol.">
        <title>The compact genome of the sponge Oopsacas minuta (Hexactinellida) is lacking key metazoan core genes.</title>
        <authorList>
            <person name="Santini S."/>
            <person name="Schenkelaars Q."/>
            <person name="Jourda C."/>
            <person name="Duchesne M."/>
            <person name="Belahbib H."/>
            <person name="Rocher C."/>
            <person name="Selva M."/>
            <person name="Riesgo A."/>
            <person name="Vervoort M."/>
            <person name="Leys S.P."/>
            <person name="Kodjabachian L."/>
            <person name="Le Bivic A."/>
            <person name="Borchiellini C."/>
            <person name="Claverie J.M."/>
            <person name="Renard E."/>
        </authorList>
    </citation>
    <scope>NUCLEOTIDE SEQUENCE [LARGE SCALE GENOMIC DNA]</scope>
    <source>
        <strain evidence="2">SPO-2</strain>
    </source>
</reference>
<accession>A0AAV7K6V7</accession>
<comment type="caution">
    <text evidence="2">The sequence shown here is derived from an EMBL/GenBank/DDBJ whole genome shotgun (WGS) entry which is preliminary data.</text>
</comment>
<proteinExistence type="predicted"/>
<evidence type="ECO:0000313" key="2">
    <source>
        <dbReference type="EMBL" id="KAI6657002.1"/>
    </source>
</evidence>
<dbReference type="GO" id="GO:0016787">
    <property type="term" value="F:hydrolase activity"/>
    <property type="evidence" value="ECO:0007669"/>
    <property type="project" value="UniProtKB-KW"/>
</dbReference>
<dbReference type="EMBL" id="JAKMXF010000133">
    <property type="protein sequence ID" value="KAI6657002.1"/>
    <property type="molecule type" value="Genomic_DNA"/>
</dbReference>
<name>A0AAV7K6V7_9METZ</name>
<evidence type="ECO:0000256" key="1">
    <source>
        <dbReference type="SAM" id="MobiDB-lite"/>
    </source>
</evidence>
<sequence>MVEGARHLLSHNAFNCLLNFLLGPSSIGPTGQYNRRWTPQQLKEWHNFYGVLCNLVIVTNTKSVWSTEPTSRRPSPTNLNLPQDIIPISSDMTNILYHESTERFMKECLLTLRSMSESEVMIVDFLCDIMCHACWCCEEFSFKLIDELQHSLSSFMSNEIKYLFRLLDDIMSLRDPFQEKRVLYLFNLAGTKKNNYGLNDIAFKNKDHDPRRSYLCIKFFVKLFNNFKCTFAKQFLREHAEVWKWSIPWLKGKLKDTHSWSAVSSVSNETSSTTTLQRTYSAQDTLEEVTAIISPKIQEPSVNRKEIQPNLQEEINTADSTSQPDMAPFQPNSVYEDKGGMH</sequence>
<dbReference type="Proteomes" id="UP001165289">
    <property type="component" value="Unassembled WGS sequence"/>
</dbReference>
<gene>
    <name evidence="2" type="ORF">LOD99_16303</name>
</gene>
<protein>
    <submittedName>
        <fullName evidence="2">Ubiquitin carboxyl-terminal hydrolase 24-like isoform X3</fullName>
    </submittedName>
</protein>
<keyword evidence="3" id="KW-1185">Reference proteome</keyword>
<keyword evidence="2" id="KW-0378">Hydrolase</keyword>
<feature type="region of interest" description="Disordered" evidence="1">
    <location>
        <begin position="317"/>
        <end position="342"/>
    </location>
</feature>
<dbReference type="AlphaFoldDB" id="A0AAV7K6V7"/>
<organism evidence="2 3">
    <name type="scientific">Oopsacas minuta</name>
    <dbReference type="NCBI Taxonomy" id="111878"/>
    <lineage>
        <taxon>Eukaryota</taxon>
        <taxon>Metazoa</taxon>
        <taxon>Porifera</taxon>
        <taxon>Hexactinellida</taxon>
        <taxon>Hexasterophora</taxon>
        <taxon>Lyssacinosida</taxon>
        <taxon>Leucopsacidae</taxon>
        <taxon>Oopsacas</taxon>
    </lineage>
</organism>
<evidence type="ECO:0000313" key="3">
    <source>
        <dbReference type="Proteomes" id="UP001165289"/>
    </source>
</evidence>